<dbReference type="Pfam" id="PF26640">
    <property type="entry name" value="DUF8212"/>
    <property type="match status" value="1"/>
</dbReference>
<feature type="domain" description="Heterokaryon incompatibility" evidence="1">
    <location>
        <begin position="22"/>
        <end position="112"/>
    </location>
</feature>
<evidence type="ECO:0000313" key="4">
    <source>
        <dbReference type="Proteomes" id="UP001642482"/>
    </source>
</evidence>
<keyword evidence="4" id="KW-1185">Reference proteome</keyword>
<gene>
    <name evidence="3" type="ORF">SEUCBS140593_008761</name>
</gene>
<sequence>MHLVDVETLTLVSFQGQPPDKYAILSHTWRTDAAEEVQYSDIMDGGLASCPDKPGKFKVEGCCRQAKQEGYRYVWIDSCCINQHSAVELSTAINSMYRWYWEAGVCYVYMADVPAGLDVLDAGGAFSKSRWFRRGWTLQELLAPRDLHFFNMNWDPIATKQDIASELETITRIPLLYLFDFDPTTAEASAAQRMSWAANRVTTREEDVAYCLLGLFDVNLNMIYGEGARKAFVRLQQAIMEKSRDDSIFAWGLGSKNVPKINFWGLQMKTPTIPDNIPPSRASYSPLSDGVWASTPSDFANCANIVTLNSYPKGVCTFASGFIHIDLVIAAEVPSADVNGGSSNNTSIPVIFGVLNCGPDTANSPTFVGLPLWRSPQAEVSETAIGEYIRLKDHPLVFVDGNSFINSRPSPSSINIRVGKDAERRSQYESPLWWSQDWSRGPRPGL</sequence>
<reference evidence="3 4" key="1">
    <citation type="submission" date="2024-01" db="EMBL/GenBank/DDBJ databases">
        <authorList>
            <person name="Allen C."/>
            <person name="Tagirdzhanova G."/>
        </authorList>
    </citation>
    <scope>NUCLEOTIDE SEQUENCE [LARGE SCALE GENOMIC DNA]</scope>
</reference>
<name>A0ABP0CS42_9PEZI</name>
<organism evidence="3 4">
    <name type="scientific">Sporothrix eucalyptigena</name>
    <dbReference type="NCBI Taxonomy" id="1812306"/>
    <lineage>
        <taxon>Eukaryota</taxon>
        <taxon>Fungi</taxon>
        <taxon>Dikarya</taxon>
        <taxon>Ascomycota</taxon>
        <taxon>Pezizomycotina</taxon>
        <taxon>Sordariomycetes</taxon>
        <taxon>Sordariomycetidae</taxon>
        <taxon>Ophiostomatales</taxon>
        <taxon>Ophiostomataceae</taxon>
        <taxon>Sporothrix</taxon>
    </lineage>
</organism>
<dbReference type="Proteomes" id="UP001642482">
    <property type="component" value="Unassembled WGS sequence"/>
</dbReference>
<dbReference type="PANTHER" id="PTHR10622:SF10">
    <property type="entry name" value="HET DOMAIN-CONTAINING PROTEIN"/>
    <property type="match status" value="1"/>
</dbReference>
<dbReference type="PANTHER" id="PTHR10622">
    <property type="entry name" value="HET DOMAIN-CONTAINING PROTEIN"/>
    <property type="match status" value="1"/>
</dbReference>
<dbReference type="EMBL" id="CAWUHD010000128">
    <property type="protein sequence ID" value="CAK7233916.1"/>
    <property type="molecule type" value="Genomic_DNA"/>
</dbReference>
<dbReference type="InterPro" id="IPR058525">
    <property type="entry name" value="DUF8212"/>
</dbReference>
<feature type="domain" description="DUF8212" evidence="2">
    <location>
        <begin position="230"/>
        <end position="308"/>
    </location>
</feature>
<evidence type="ECO:0000259" key="2">
    <source>
        <dbReference type="Pfam" id="PF26640"/>
    </source>
</evidence>
<dbReference type="Pfam" id="PF06985">
    <property type="entry name" value="HET"/>
    <property type="match status" value="1"/>
</dbReference>
<protein>
    <recommendedName>
        <fullName evidence="5">Heterokaryon incompatibility domain-containing protein</fullName>
    </recommendedName>
</protein>
<dbReference type="InterPro" id="IPR010730">
    <property type="entry name" value="HET"/>
</dbReference>
<evidence type="ECO:0008006" key="5">
    <source>
        <dbReference type="Google" id="ProtNLM"/>
    </source>
</evidence>
<accession>A0ABP0CS42</accession>
<evidence type="ECO:0000259" key="1">
    <source>
        <dbReference type="Pfam" id="PF06985"/>
    </source>
</evidence>
<proteinExistence type="predicted"/>
<evidence type="ECO:0000313" key="3">
    <source>
        <dbReference type="EMBL" id="CAK7233916.1"/>
    </source>
</evidence>
<comment type="caution">
    <text evidence="3">The sequence shown here is derived from an EMBL/GenBank/DDBJ whole genome shotgun (WGS) entry which is preliminary data.</text>
</comment>